<keyword evidence="4 9" id="KW-0378">Hydrolase</keyword>
<feature type="transmembrane region" description="Helical" evidence="7">
    <location>
        <begin position="122"/>
        <end position="140"/>
    </location>
</feature>
<evidence type="ECO:0000256" key="3">
    <source>
        <dbReference type="ARBA" id="ARBA00022692"/>
    </source>
</evidence>
<evidence type="ECO:0000256" key="7">
    <source>
        <dbReference type="SAM" id="Phobius"/>
    </source>
</evidence>
<dbReference type="RefSeq" id="WP_025355666.1">
    <property type="nucleotide sequence ID" value="NZ_BAAABQ010000057.1"/>
</dbReference>
<keyword evidence="5 7" id="KW-1133">Transmembrane helix</keyword>
<dbReference type="SMART" id="SM00014">
    <property type="entry name" value="acidPPc"/>
    <property type="match status" value="1"/>
</dbReference>
<dbReference type="InterPro" id="IPR000326">
    <property type="entry name" value="PAP2/HPO"/>
</dbReference>
<evidence type="ECO:0000256" key="4">
    <source>
        <dbReference type="ARBA" id="ARBA00022801"/>
    </source>
</evidence>
<feature type="transmembrane region" description="Helical" evidence="7">
    <location>
        <begin position="48"/>
        <end position="65"/>
    </location>
</feature>
<keyword evidence="10" id="KW-1185">Reference proteome</keyword>
<gene>
    <name evidence="9" type="ORF">BC739_004358</name>
</gene>
<dbReference type="PANTHER" id="PTHR14969">
    <property type="entry name" value="SPHINGOSINE-1-PHOSPHATE PHOSPHOHYDROLASE"/>
    <property type="match status" value="1"/>
</dbReference>
<dbReference type="Gene3D" id="1.20.144.10">
    <property type="entry name" value="Phosphatidic acid phosphatase type 2/haloperoxidase"/>
    <property type="match status" value="1"/>
</dbReference>
<accession>A0ABR6BJS8</accession>
<dbReference type="Pfam" id="PF01569">
    <property type="entry name" value="PAP2"/>
    <property type="match status" value="1"/>
</dbReference>
<reference evidence="9 10" key="1">
    <citation type="submission" date="2020-08" db="EMBL/GenBank/DDBJ databases">
        <title>Genomic Encyclopedia of Archaeal and Bacterial Type Strains, Phase II (KMG-II): from individual species to whole genera.</title>
        <authorList>
            <person name="Goeker M."/>
        </authorList>
    </citation>
    <scope>NUCLEOTIDE SEQUENCE [LARGE SCALE GENOMIC DNA]</scope>
    <source>
        <strain evidence="9 10">DSM 43850</strain>
    </source>
</reference>
<organism evidence="9 10">
    <name type="scientific">Kutzneria viridogrisea</name>
    <dbReference type="NCBI Taxonomy" id="47990"/>
    <lineage>
        <taxon>Bacteria</taxon>
        <taxon>Bacillati</taxon>
        <taxon>Actinomycetota</taxon>
        <taxon>Actinomycetes</taxon>
        <taxon>Pseudonocardiales</taxon>
        <taxon>Pseudonocardiaceae</taxon>
        <taxon>Kutzneria</taxon>
    </lineage>
</organism>
<keyword evidence="3 7" id="KW-0812">Transmembrane</keyword>
<evidence type="ECO:0000256" key="6">
    <source>
        <dbReference type="ARBA" id="ARBA00023136"/>
    </source>
</evidence>
<evidence type="ECO:0000256" key="5">
    <source>
        <dbReference type="ARBA" id="ARBA00022989"/>
    </source>
</evidence>
<comment type="subcellular location">
    <subcellularLocation>
        <location evidence="1">Cell membrane</location>
        <topology evidence="1">Multi-pass membrane protein</topology>
    </subcellularLocation>
</comment>
<evidence type="ECO:0000313" key="10">
    <source>
        <dbReference type="Proteomes" id="UP000517916"/>
    </source>
</evidence>
<dbReference type="SUPFAM" id="SSF48317">
    <property type="entry name" value="Acid phosphatase/Vanadium-dependent haloperoxidase"/>
    <property type="match status" value="1"/>
</dbReference>
<evidence type="ECO:0000259" key="8">
    <source>
        <dbReference type="SMART" id="SM00014"/>
    </source>
</evidence>
<evidence type="ECO:0000256" key="1">
    <source>
        <dbReference type="ARBA" id="ARBA00004651"/>
    </source>
</evidence>
<feature type="domain" description="Phosphatidic acid phosphatase type 2/haloperoxidase" evidence="8">
    <location>
        <begin position="51"/>
        <end position="161"/>
    </location>
</feature>
<evidence type="ECO:0000256" key="2">
    <source>
        <dbReference type="ARBA" id="ARBA00022475"/>
    </source>
</evidence>
<name>A0ABR6BJS8_9PSEU</name>
<keyword evidence="2" id="KW-1003">Cell membrane</keyword>
<feature type="transmembrane region" description="Helical" evidence="7">
    <location>
        <begin position="20"/>
        <end position="41"/>
    </location>
</feature>
<dbReference type="Proteomes" id="UP000517916">
    <property type="component" value="Unassembled WGS sequence"/>
</dbReference>
<dbReference type="GO" id="GO:0050380">
    <property type="term" value="F:undecaprenyl-diphosphatase activity"/>
    <property type="evidence" value="ECO:0007669"/>
    <property type="project" value="UniProtKB-EC"/>
</dbReference>
<dbReference type="PANTHER" id="PTHR14969:SF62">
    <property type="entry name" value="DECAPRENYLPHOSPHORYL-5-PHOSPHORIBOSE PHOSPHATASE RV3807C-RELATED"/>
    <property type="match status" value="1"/>
</dbReference>
<proteinExistence type="predicted"/>
<dbReference type="EMBL" id="JACJID010000003">
    <property type="protein sequence ID" value="MBA8927152.1"/>
    <property type="molecule type" value="Genomic_DNA"/>
</dbReference>
<comment type="caution">
    <text evidence="9">The sequence shown here is derived from an EMBL/GenBank/DDBJ whole genome shotgun (WGS) entry which is preliminary data.</text>
</comment>
<protein>
    <submittedName>
        <fullName evidence="9">Undecaprenyl-diphosphatase</fullName>
        <ecNumber evidence="9">3.6.1.27</ecNumber>
    </submittedName>
</protein>
<dbReference type="InterPro" id="IPR036938">
    <property type="entry name" value="PAP2/HPO_sf"/>
</dbReference>
<evidence type="ECO:0000313" key="9">
    <source>
        <dbReference type="EMBL" id="MBA8927152.1"/>
    </source>
</evidence>
<feature type="transmembrane region" description="Helical" evidence="7">
    <location>
        <begin position="96"/>
        <end position="115"/>
    </location>
</feature>
<dbReference type="EC" id="3.6.1.27" evidence="9"/>
<feature type="transmembrane region" description="Helical" evidence="7">
    <location>
        <begin position="146"/>
        <end position="165"/>
    </location>
</feature>
<sequence>MFDDSWFRAVSDLAAATPWLHGAARLFTDYGFVLFVGLWALTWRTGRRALVVWAPFGVFLGWLASNTIKSFVEEPRPCRALAPVRTVLPCEHFWDFSFPSNHSAIAGAAAVALLLINRRIGLVAWVIALLIGFSRVYVGAHYPHDVLVGLLVGGVVPTLALLWTARVRTAAARPAP</sequence>
<keyword evidence="6 7" id="KW-0472">Membrane</keyword>